<proteinExistence type="predicted"/>
<evidence type="ECO:0000313" key="3">
    <source>
        <dbReference type="Proteomes" id="UP001294570"/>
    </source>
</evidence>
<feature type="signal peptide" evidence="1">
    <location>
        <begin position="1"/>
        <end position="26"/>
    </location>
</feature>
<sequence>MSYKHALQKMLFVSVASGLFAGTVQAAATDAEIARLGKDLTCVGAEKAGNADGSIPEWSGKWLGVPDHVNFKGTGHHPIDPYAGEQPLFEITAANLDQYKDKLSDGQLALFAKYPDTFKMPIYPSHRDFRFPDSVCEVTRKNAKHAKLVDDGEGIEATTGGIAFPFPKSGLELLWTSSFFSYRPWSEELVSDNMYVLADGSRSHGQLKSANLALFLKPGNEGPTTGPSAYFLNQTNLPQRDRGEVNTGLEYFNHKAEPRQSWRYDPGTRRVRQAPEYGFDMQFPGSGGSITVDEVRVFNGSGVRYDWNIVGKREMYVPYNAYGIHSPDLSYDELLTQGHINPEHMRYELHRVWVLEGTLKEDYRHLYGKRRMYIDEDSLLMLMGENFDARGQLWRTSMINYFYAYEAQTWQAGVGLYHDLLAGSYLAFNMVNEQKSAYTLNTGKLKPGHFGPEAARRLGL</sequence>
<organism evidence="2 3">
    <name type="scientific">Denitrificimonas halotolerans</name>
    <dbReference type="NCBI Taxonomy" id="3098930"/>
    <lineage>
        <taxon>Bacteria</taxon>
        <taxon>Pseudomonadati</taxon>
        <taxon>Pseudomonadota</taxon>
        <taxon>Gammaproteobacteria</taxon>
        <taxon>Pseudomonadales</taxon>
        <taxon>Pseudomonadaceae</taxon>
        <taxon>Denitrificimonas</taxon>
    </lineage>
</organism>
<dbReference type="Gene3D" id="2.50.20.10">
    <property type="entry name" value="Lipoprotein localisation LolA/LolB/LppX"/>
    <property type="match status" value="1"/>
</dbReference>
<keyword evidence="3" id="KW-1185">Reference proteome</keyword>
<dbReference type="CDD" id="cd16329">
    <property type="entry name" value="LolA_like"/>
    <property type="match status" value="1"/>
</dbReference>
<reference evidence="2 3" key="1">
    <citation type="submission" date="2023-12" db="EMBL/GenBank/DDBJ databases">
        <title>Denitrificimonas halotolerans sp. nov.,a novel species isolated from landfill leachate.</title>
        <authorList>
            <person name="Wang S."/>
        </authorList>
    </citation>
    <scope>NUCLEOTIDE SEQUENCE [LARGE SCALE GENOMIC DNA]</scope>
    <source>
        <strain evidence="2 3">JX-1</strain>
    </source>
</reference>
<dbReference type="EMBL" id="JAXIVU010000001">
    <property type="protein sequence ID" value="MDY7218056.1"/>
    <property type="molecule type" value="Genomic_DNA"/>
</dbReference>
<feature type="chain" id="PRO_5047298503" evidence="1">
    <location>
        <begin position="27"/>
        <end position="460"/>
    </location>
</feature>
<name>A0ABU5GPG8_9GAMM</name>
<keyword evidence="1" id="KW-0732">Signal</keyword>
<evidence type="ECO:0000313" key="2">
    <source>
        <dbReference type="EMBL" id="MDY7218056.1"/>
    </source>
</evidence>
<protein>
    <submittedName>
        <fullName evidence="2">DUF1329 domain-containing protein</fullName>
    </submittedName>
</protein>
<dbReference type="InterPro" id="IPR010752">
    <property type="entry name" value="DUF1329"/>
</dbReference>
<gene>
    <name evidence="2" type="ORF">TOI97_00445</name>
</gene>
<dbReference type="Pfam" id="PF07044">
    <property type="entry name" value="DUF1329"/>
    <property type="match status" value="1"/>
</dbReference>
<evidence type="ECO:0000256" key="1">
    <source>
        <dbReference type="SAM" id="SignalP"/>
    </source>
</evidence>
<dbReference type="RefSeq" id="WP_321552162.1">
    <property type="nucleotide sequence ID" value="NZ_JAXIVU010000001.1"/>
</dbReference>
<dbReference type="Proteomes" id="UP001294570">
    <property type="component" value="Unassembled WGS sequence"/>
</dbReference>
<accession>A0ABU5GPG8</accession>
<comment type="caution">
    <text evidence="2">The sequence shown here is derived from an EMBL/GenBank/DDBJ whole genome shotgun (WGS) entry which is preliminary data.</text>
</comment>